<dbReference type="Proteomes" id="UP000268162">
    <property type="component" value="Unassembled WGS sequence"/>
</dbReference>
<dbReference type="SUPFAM" id="SSF57863">
    <property type="entry name" value="ArfGap/RecO-like zinc finger"/>
    <property type="match status" value="1"/>
</dbReference>
<dbReference type="PANTHER" id="PTHR46085">
    <property type="entry name" value="ARFGAP/RECO-RELATED"/>
    <property type="match status" value="1"/>
</dbReference>
<evidence type="ECO:0000313" key="3">
    <source>
        <dbReference type="EMBL" id="RKP38080.1"/>
    </source>
</evidence>
<sequence length="171" mass="19381">MSRKVNERNLRTLRDLLKLHENRYCFDCGSTLPSYANLFTYTFICEKCSGFHRELSHRVKSISASIFTPAEISALVSGGNAKATRIWLAKWTAKDYPLPAHGDLDLVKEFIRQKYVRRRWVDEGLLASQSQAPKVSHVLISTSDNLSSPCESAFPLSILASYLNYISTNTF</sequence>
<dbReference type="AlphaFoldDB" id="A0A4P9ZZ53"/>
<evidence type="ECO:0000256" key="1">
    <source>
        <dbReference type="PROSITE-ProRule" id="PRU00288"/>
    </source>
</evidence>
<gene>
    <name evidence="3" type="ORF">BJ085DRAFT_27793</name>
</gene>
<dbReference type="EMBL" id="ML002407">
    <property type="protein sequence ID" value="RKP38080.1"/>
    <property type="molecule type" value="Genomic_DNA"/>
</dbReference>
<dbReference type="Gene3D" id="1.10.220.150">
    <property type="entry name" value="Arf GTPase activating protein"/>
    <property type="match status" value="1"/>
</dbReference>
<dbReference type="PANTHER" id="PTHR46085:SF3">
    <property type="entry name" value="ARF GTPASE ACTIVATING PROTEIN"/>
    <property type="match status" value="1"/>
</dbReference>
<keyword evidence="1" id="KW-0863">Zinc-finger</keyword>
<proteinExistence type="predicted"/>
<dbReference type="InterPro" id="IPR037278">
    <property type="entry name" value="ARFGAP/RecO"/>
</dbReference>
<keyword evidence="1" id="KW-0479">Metal-binding</keyword>
<dbReference type="InterPro" id="IPR044820">
    <property type="entry name" value="AGD14-like"/>
</dbReference>
<protein>
    <recommendedName>
        <fullName evidence="2">Arf-GAP domain-containing protein</fullName>
    </recommendedName>
</protein>
<accession>A0A4P9ZZ53</accession>
<feature type="domain" description="Arf-GAP" evidence="2">
    <location>
        <begin position="7"/>
        <end position="132"/>
    </location>
</feature>
<dbReference type="CDD" id="cd08838">
    <property type="entry name" value="ArfGap_AGFG"/>
    <property type="match status" value="1"/>
</dbReference>
<dbReference type="PRINTS" id="PR00405">
    <property type="entry name" value="REVINTRACTNG"/>
</dbReference>
<dbReference type="InterPro" id="IPR038508">
    <property type="entry name" value="ArfGAP_dom_sf"/>
</dbReference>
<reference evidence="4" key="1">
    <citation type="journal article" date="2018" name="Nat. Microbiol.">
        <title>Leveraging single-cell genomics to expand the fungal tree of life.</title>
        <authorList>
            <person name="Ahrendt S.R."/>
            <person name="Quandt C.A."/>
            <person name="Ciobanu D."/>
            <person name="Clum A."/>
            <person name="Salamov A."/>
            <person name="Andreopoulos B."/>
            <person name="Cheng J.F."/>
            <person name="Woyke T."/>
            <person name="Pelin A."/>
            <person name="Henrissat B."/>
            <person name="Reynolds N.K."/>
            <person name="Benny G.L."/>
            <person name="Smith M.E."/>
            <person name="James T.Y."/>
            <person name="Grigoriev I.V."/>
        </authorList>
    </citation>
    <scope>NUCLEOTIDE SEQUENCE [LARGE SCALE GENOMIC DNA]</scope>
    <source>
        <strain evidence="4">RSA 468</strain>
    </source>
</reference>
<organism evidence="3 4">
    <name type="scientific">Dimargaris cristalligena</name>
    <dbReference type="NCBI Taxonomy" id="215637"/>
    <lineage>
        <taxon>Eukaryota</taxon>
        <taxon>Fungi</taxon>
        <taxon>Fungi incertae sedis</taxon>
        <taxon>Zoopagomycota</taxon>
        <taxon>Kickxellomycotina</taxon>
        <taxon>Dimargaritomycetes</taxon>
        <taxon>Dimargaritales</taxon>
        <taxon>Dimargaritaceae</taxon>
        <taxon>Dimargaris</taxon>
    </lineage>
</organism>
<dbReference type="Pfam" id="PF01412">
    <property type="entry name" value="ArfGap"/>
    <property type="match status" value="1"/>
</dbReference>
<dbReference type="GO" id="GO:0005096">
    <property type="term" value="F:GTPase activator activity"/>
    <property type="evidence" value="ECO:0007669"/>
    <property type="project" value="InterPro"/>
</dbReference>
<dbReference type="PROSITE" id="PS50115">
    <property type="entry name" value="ARFGAP"/>
    <property type="match status" value="1"/>
</dbReference>
<evidence type="ECO:0000259" key="2">
    <source>
        <dbReference type="PROSITE" id="PS50115"/>
    </source>
</evidence>
<dbReference type="SMART" id="SM00105">
    <property type="entry name" value="ArfGap"/>
    <property type="match status" value="1"/>
</dbReference>
<evidence type="ECO:0000313" key="4">
    <source>
        <dbReference type="Proteomes" id="UP000268162"/>
    </source>
</evidence>
<dbReference type="GO" id="GO:0008270">
    <property type="term" value="F:zinc ion binding"/>
    <property type="evidence" value="ECO:0007669"/>
    <property type="project" value="UniProtKB-KW"/>
</dbReference>
<dbReference type="STRING" id="215637.A0A4P9ZZ53"/>
<name>A0A4P9ZZ53_9FUNG</name>
<keyword evidence="1" id="KW-0862">Zinc</keyword>
<dbReference type="InterPro" id="IPR001164">
    <property type="entry name" value="ArfGAP_dom"/>
</dbReference>
<keyword evidence="4" id="KW-1185">Reference proteome</keyword>